<accession>A0ABN1FUR0</accession>
<keyword evidence="4" id="KW-1185">Reference proteome</keyword>
<protein>
    <recommendedName>
        <fullName evidence="5">PspA/IM30 family protein</fullName>
    </recommendedName>
</protein>
<proteinExistence type="predicted"/>
<evidence type="ECO:0000313" key="4">
    <source>
        <dbReference type="Proteomes" id="UP001501588"/>
    </source>
</evidence>
<name>A0ABN1FUR0_9PROT</name>
<dbReference type="RefSeq" id="WP_343897190.1">
    <property type="nucleotide sequence ID" value="NZ_BAAAFZ010000065.1"/>
</dbReference>
<feature type="compositionally biased region" description="Low complexity" evidence="2">
    <location>
        <begin position="229"/>
        <end position="239"/>
    </location>
</feature>
<feature type="coiled-coil region" evidence="1">
    <location>
        <begin position="30"/>
        <end position="64"/>
    </location>
</feature>
<evidence type="ECO:0008006" key="5">
    <source>
        <dbReference type="Google" id="ProtNLM"/>
    </source>
</evidence>
<evidence type="ECO:0000313" key="3">
    <source>
        <dbReference type="EMBL" id="GAA0597925.1"/>
    </source>
</evidence>
<dbReference type="EMBL" id="BAAAFZ010000065">
    <property type="protein sequence ID" value="GAA0597925.1"/>
    <property type="molecule type" value="Genomic_DNA"/>
</dbReference>
<feature type="region of interest" description="Disordered" evidence="2">
    <location>
        <begin position="140"/>
        <end position="185"/>
    </location>
</feature>
<evidence type="ECO:0000256" key="1">
    <source>
        <dbReference type="SAM" id="Coils"/>
    </source>
</evidence>
<feature type="region of interest" description="Disordered" evidence="2">
    <location>
        <begin position="214"/>
        <end position="247"/>
    </location>
</feature>
<comment type="caution">
    <text evidence="3">The sequence shown here is derived from an EMBL/GenBank/DDBJ whole genome shotgun (WGS) entry which is preliminary data.</text>
</comment>
<sequence>MLAFFRNLVGVKRDQAVTSAVEAIVRWDPQSATEAELRTMEQHLDELGRQVAQARIAYDKERKEAEAIQALSRQRMAAAEQLQGRMEMEADPAKKAELERSLATLVGMLESMAPEIQREEEDAKDAGDFLRSLEETYEQAGQKLKSARSELDRAQRDMGRAAQQRETAERRAEASRQAAGLSKATSGLSVALKAMQENAERDLAQAEAANAKAKLLAPTRPEKDDPHIAAAMNAVTGAGAPQGSLSDRLAALRKRSGEPPRLQAPSPV</sequence>
<gene>
    <name evidence="3" type="ORF">GCM10009416_40190</name>
</gene>
<reference evidence="3 4" key="1">
    <citation type="journal article" date="2019" name="Int. J. Syst. Evol. Microbiol.">
        <title>The Global Catalogue of Microorganisms (GCM) 10K type strain sequencing project: providing services to taxonomists for standard genome sequencing and annotation.</title>
        <authorList>
            <consortium name="The Broad Institute Genomics Platform"/>
            <consortium name="The Broad Institute Genome Sequencing Center for Infectious Disease"/>
            <person name="Wu L."/>
            <person name="Ma J."/>
        </authorList>
    </citation>
    <scope>NUCLEOTIDE SEQUENCE [LARGE SCALE GENOMIC DNA]</scope>
    <source>
        <strain evidence="3 4">JCM 9933</strain>
    </source>
</reference>
<evidence type="ECO:0000256" key="2">
    <source>
        <dbReference type="SAM" id="MobiDB-lite"/>
    </source>
</evidence>
<feature type="compositionally biased region" description="Basic and acidic residues" evidence="2">
    <location>
        <begin position="147"/>
        <end position="159"/>
    </location>
</feature>
<organism evidence="3 4">
    <name type="scientific">Craurococcus roseus</name>
    <dbReference type="NCBI Taxonomy" id="77585"/>
    <lineage>
        <taxon>Bacteria</taxon>
        <taxon>Pseudomonadati</taxon>
        <taxon>Pseudomonadota</taxon>
        <taxon>Alphaproteobacteria</taxon>
        <taxon>Acetobacterales</taxon>
        <taxon>Acetobacteraceae</taxon>
        <taxon>Craurococcus</taxon>
    </lineage>
</organism>
<keyword evidence="1" id="KW-0175">Coiled coil</keyword>
<dbReference type="Proteomes" id="UP001501588">
    <property type="component" value="Unassembled WGS sequence"/>
</dbReference>